<dbReference type="Pfam" id="PF02368">
    <property type="entry name" value="Big_2"/>
    <property type="match status" value="2"/>
</dbReference>
<dbReference type="SMART" id="SM00635">
    <property type="entry name" value="BID_2"/>
    <property type="match status" value="3"/>
</dbReference>
<feature type="compositionally biased region" description="Pro residues" evidence="1">
    <location>
        <begin position="301"/>
        <end position="311"/>
    </location>
</feature>
<dbReference type="PROSITE" id="PS51257">
    <property type="entry name" value="PROKAR_LIPOPROTEIN"/>
    <property type="match status" value="1"/>
</dbReference>
<name>A0A948WUA1_9FIRM</name>
<dbReference type="AlphaFoldDB" id="A0A948WUA1"/>
<feature type="domain" description="BIG2" evidence="2">
    <location>
        <begin position="188"/>
        <end position="274"/>
    </location>
</feature>
<proteinExistence type="predicted"/>
<reference evidence="3" key="2">
    <citation type="submission" date="2021-04" db="EMBL/GenBank/DDBJ databases">
        <authorList>
            <person name="Gilroy R."/>
        </authorList>
    </citation>
    <scope>NUCLEOTIDE SEQUENCE</scope>
    <source>
        <strain evidence="3">B5_2728</strain>
    </source>
</reference>
<dbReference type="InterPro" id="IPR008964">
    <property type="entry name" value="Invasin/intimin_cell_adhesion"/>
</dbReference>
<feature type="compositionally biased region" description="Pro residues" evidence="1">
    <location>
        <begin position="284"/>
        <end position="294"/>
    </location>
</feature>
<dbReference type="Proteomes" id="UP000713596">
    <property type="component" value="Unassembled WGS sequence"/>
</dbReference>
<feature type="domain" description="BIG2" evidence="2">
    <location>
        <begin position="108"/>
        <end position="180"/>
    </location>
</feature>
<gene>
    <name evidence="3" type="ORF">H9882_03360</name>
</gene>
<evidence type="ECO:0000256" key="1">
    <source>
        <dbReference type="SAM" id="MobiDB-lite"/>
    </source>
</evidence>
<reference evidence="3" key="1">
    <citation type="journal article" date="2021" name="PeerJ">
        <title>Extensive microbial diversity within the chicken gut microbiome revealed by metagenomics and culture.</title>
        <authorList>
            <person name="Gilroy R."/>
            <person name="Ravi A."/>
            <person name="Getino M."/>
            <person name="Pursley I."/>
            <person name="Horton D.L."/>
            <person name="Alikhan N.F."/>
            <person name="Baker D."/>
            <person name="Gharbi K."/>
            <person name="Hall N."/>
            <person name="Watson M."/>
            <person name="Adriaenssens E.M."/>
            <person name="Foster-Nyarko E."/>
            <person name="Jarju S."/>
            <person name="Secka A."/>
            <person name="Antonio M."/>
            <person name="Oren A."/>
            <person name="Chaudhuri R.R."/>
            <person name="La Ragione R."/>
            <person name="Hildebrand F."/>
            <person name="Pallen M.J."/>
        </authorList>
    </citation>
    <scope>NUCLEOTIDE SEQUENCE</scope>
    <source>
        <strain evidence="3">B5_2728</strain>
    </source>
</reference>
<dbReference type="Gene3D" id="2.60.40.1080">
    <property type="match status" value="3"/>
</dbReference>
<feature type="domain" description="BIG2" evidence="2">
    <location>
        <begin position="25"/>
        <end position="98"/>
    </location>
</feature>
<feature type="compositionally biased region" description="Pro residues" evidence="1">
    <location>
        <begin position="366"/>
        <end position="393"/>
    </location>
</feature>
<comment type="caution">
    <text evidence="3">The sequence shown here is derived from an EMBL/GenBank/DDBJ whole genome shotgun (WGS) entry which is preliminary data.</text>
</comment>
<evidence type="ECO:0000313" key="3">
    <source>
        <dbReference type="EMBL" id="MBU3805913.1"/>
    </source>
</evidence>
<dbReference type="EMBL" id="JAHLFP010000023">
    <property type="protein sequence ID" value="MBU3805913.1"/>
    <property type="molecule type" value="Genomic_DNA"/>
</dbReference>
<sequence>MIRTKLWSVVVLLFAVTLMLSGCAGGSKLSLEPTFSLQQGQIYQLIPKTKEDNLSLKWSSSEPNVATVDFEGYVTAISDGETEISVWDTGSALFAKCTVTVTGSDLTIAVPASLTLALNGTTTSQLTPAVQPEQEGDFTFTTSDESIATVDETGLVTGLQTGSCIITTQWTDGTQTATAQTKINVVIEPESMELEDTPDELVVGETETVDLTFTPEDATIPAVEDISVSLDKPELAKAELKATDDGLQLAVTGQKEGSVTVTVTYKELKETFTIDVVATATTPTPAPTKAPTPVPVVETPAPAPEVTPVPEPVVEQTPVPEAPTEPPVTEAPTPEPVVEPTPEPVVESTPEPTPVPTPEPTSEVTPAPPEPTPAPPEQAPAPEPTPEEVPPAV</sequence>
<protein>
    <submittedName>
        <fullName evidence="3">Ig-like domain-containing protein</fullName>
    </submittedName>
</protein>
<organism evidence="3 4">
    <name type="scientific">Candidatus Allofournierella pullistercoris</name>
    <dbReference type="NCBI Taxonomy" id="2838597"/>
    <lineage>
        <taxon>Bacteria</taxon>
        <taxon>Bacillati</taxon>
        <taxon>Bacillota</taxon>
        <taxon>Clostridia</taxon>
        <taxon>Eubacteriales</taxon>
        <taxon>Oscillospiraceae</taxon>
        <taxon>Allofournierella</taxon>
    </lineage>
</organism>
<feature type="compositionally biased region" description="Pro residues" evidence="1">
    <location>
        <begin position="333"/>
        <end position="343"/>
    </location>
</feature>
<feature type="region of interest" description="Disordered" evidence="1">
    <location>
        <begin position="281"/>
        <end position="393"/>
    </location>
</feature>
<evidence type="ECO:0000313" key="4">
    <source>
        <dbReference type="Proteomes" id="UP000713596"/>
    </source>
</evidence>
<accession>A0A948WUA1</accession>
<evidence type="ECO:0000259" key="2">
    <source>
        <dbReference type="SMART" id="SM00635"/>
    </source>
</evidence>
<dbReference type="InterPro" id="IPR003343">
    <property type="entry name" value="Big_2"/>
</dbReference>
<dbReference type="PRINTS" id="PR01217">
    <property type="entry name" value="PRICHEXTENSN"/>
</dbReference>
<dbReference type="SUPFAM" id="SSF49373">
    <property type="entry name" value="Invasin/intimin cell-adhesion fragments"/>
    <property type="match status" value="2"/>
</dbReference>